<dbReference type="Pfam" id="PF13671">
    <property type="entry name" value="AAA_33"/>
    <property type="match status" value="1"/>
</dbReference>
<dbReference type="PANTHER" id="PTHR13308">
    <property type="entry name" value="NEDD4-BINDING PROTEIN 2-LIKE 1"/>
    <property type="match status" value="1"/>
</dbReference>
<gene>
    <name evidence="1" type="ORF">TH6_18045</name>
</gene>
<dbReference type="RefSeq" id="WP_062956087.1">
    <property type="nucleotide sequence ID" value="NZ_JPWB01000009.1"/>
</dbReference>
<dbReference type="InterPro" id="IPR027417">
    <property type="entry name" value="P-loop_NTPase"/>
</dbReference>
<proteinExistence type="predicted"/>
<evidence type="ECO:0000313" key="2">
    <source>
        <dbReference type="Proteomes" id="UP000253061"/>
    </source>
</evidence>
<name>A0A367V3Y4_9PROT</name>
<comment type="caution">
    <text evidence="1">The sequence shown here is derived from an EMBL/GenBank/DDBJ whole genome shotgun (WGS) entry which is preliminary data.</text>
</comment>
<dbReference type="InterPro" id="IPR026302">
    <property type="entry name" value="NEDD4-bd_p2"/>
</dbReference>
<protein>
    <submittedName>
        <fullName evidence="1">ATPase AAA</fullName>
    </submittedName>
</protein>
<dbReference type="EMBL" id="JPWB01000009">
    <property type="protein sequence ID" value="RCK19908.1"/>
    <property type="molecule type" value="Genomic_DNA"/>
</dbReference>
<accession>A0A367V3Y4</accession>
<organism evidence="1 2">
    <name type="scientific">Thalassospira profundimaris</name>
    <dbReference type="NCBI Taxonomy" id="502049"/>
    <lineage>
        <taxon>Bacteria</taxon>
        <taxon>Pseudomonadati</taxon>
        <taxon>Pseudomonadota</taxon>
        <taxon>Alphaproteobacteria</taxon>
        <taxon>Rhodospirillales</taxon>
        <taxon>Thalassospiraceae</taxon>
        <taxon>Thalassospira</taxon>
    </lineage>
</organism>
<dbReference type="Gene3D" id="3.40.50.300">
    <property type="entry name" value="P-loop containing nucleotide triphosphate hydrolases"/>
    <property type="match status" value="1"/>
</dbReference>
<dbReference type="SUPFAM" id="SSF52540">
    <property type="entry name" value="P-loop containing nucleoside triphosphate hydrolases"/>
    <property type="match status" value="1"/>
</dbReference>
<dbReference type="Proteomes" id="UP000253061">
    <property type="component" value="Unassembled WGS sequence"/>
</dbReference>
<reference evidence="1 2" key="1">
    <citation type="submission" date="2014-07" db="EMBL/GenBank/DDBJ databases">
        <title>Draft genome sequence of Thalassospira profundimaris R8-17.</title>
        <authorList>
            <person name="Lai Q."/>
            <person name="Shao Z."/>
        </authorList>
    </citation>
    <scope>NUCLEOTIDE SEQUENCE [LARGE SCALE GENOMIC DNA]</scope>
    <source>
        <strain evidence="1 2">R8-17</strain>
    </source>
</reference>
<dbReference type="PANTHER" id="PTHR13308:SF40">
    <property type="entry name" value="NEDD4-BINDING PROTEIN 2-LIKE 1"/>
    <property type="match status" value="1"/>
</dbReference>
<evidence type="ECO:0000313" key="1">
    <source>
        <dbReference type="EMBL" id="RCK19908.1"/>
    </source>
</evidence>
<dbReference type="AlphaFoldDB" id="A0A367V3Y4"/>
<sequence length="140" mass="16037">MTRPKDIKQTLTLVRGLPGSGKSTLAKNLCQATGAVHLEADMFMVDHEGFYEFDGTRLSQTHARCEAECHNSLSEGYDVVVSNTFTRFWEMKAYIDMADKHDILLQIVECHGRFGSIHMVPDETLADMRDRWEPLPEKYR</sequence>